<organism evidence="4 5">
    <name type="scientific">Paenibacillus uliginis N3/975</name>
    <dbReference type="NCBI Taxonomy" id="1313296"/>
    <lineage>
        <taxon>Bacteria</taxon>
        <taxon>Bacillati</taxon>
        <taxon>Bacillota</taxon>
        <taxon>Bacilli</taxon>
        <taxon>Bacillales</taxon>
        <taxon>Paenibacillaceae</taxon>
        <taxon>Paenibacillus</taxon>
    </lineage>
</organism>
<keyword evidence="2" id="KW-0812">Transmembrane</keyword>
<dbReference type="InterPro" id="IPR052173">
    <property type="entry name" value="Beta-lactam_resp_regulator"/>
</dbReference>
<proteinExistence type="predicted"/>
<dbReference type="Proteomes" id="UP000192940">
    <property type="component" value="Chromosome I"/>
</dbReference>
<feature type="transmembrane region" description="Helical" evidence="2">
    <location>
        <begin position="12"/>
        <end position="37"/>
    </location>
</feature>
<name>A0A1X7HTN0_9BACL</name>
<dbReference type="Gene3D" id="3.30.2010.10">
    <property type="entry name" value="Metalloproteases ('zincins'), catalytic domain"/>
    <property type="match status" value="1"/>
</dbReference>
<feature type="domain" description="Peptidase M56" evidence="3">
    <location>
        <begin position="17"/>
        <end position="341"/>
    </location>
</feature>
<dbReference type="InterPro" id="IPR008756">
    <property type="entry name" value="Peptidase_M56"/>
</dbReference>
<evidence type="ECO:0000259" key="3">
    <source>
        <dbReference type="Pfam" id="PF05569"/>
    </source>
</evidence>
<evidence type="ECO:0000313" key="4">
    <source>
        <dbReference type="EMBL" id="SMF92837.1"/>
    </source>
</evidence>
<feature type="region of interest" description="Disordered" evidence="1">
    <location>
        <begin position="101"/>
        <end position="125"/>
    </location>
</feature>
<gene>
    <name evidence="4" type="ORF">SAMN05661091_6047</name>
</gene>
<evidence type="ECO:0000313" key="5">
    <source>
        <dbReference type="Proteomes" id="UP000192940"/>
    </source>
</evidence>
<protein>
    <submittedName>
        <fullName evidence="4">BlaR1 peptidase M56</fullName>
    </submittedName>
</protein>
<dbReference type="CDD" id="cd07341">
    <property type="entry name" value="M56_BlaR1_MecR1_like"/>
    <property type="match status" value="1"/>
</dbReference>
<keyword evidence="5" id="KW-1185">Reference proteome</keyword>
<feature type="transmembrane region" description="Helical" evidence="2">
    <location>
        <begin position="142"/>
        <end position="161"/>
    </location>
</feature>
<feature type="transmembrane region" description="Helical" evidence="2">
    <location>
        <begin position="349"/>
        <end position="368"/>
    </location>
</feature>
<reference evidence="4 5" key="1">
    <citation type="submission" date="2017-04" db="EMBL/GenBank/DDBJ databases">
        <authorList>
            <person name="Afonso C.L."/>
            <person name="Miller P.J."/>
            <person name="Scott M.A."/>
            <person name="Spackman E."/>
            <person name="Goraichik I."/>
            <person name="Dimitrov K.M."/>
            <person name="Suarez D.L."/>
            <person name="Swayne D.E."/>
        </authorList>
    </citation>
    <scope>NUCLEOTIDE SEQUENCE [LARGE SCALE GENOMIC DNA]</scope>
    <source>
        <strain evidence="4 5">N3/975</strain>
    </source>
</reference>
<dbReference type="STRING" id="1313296.SAMN05661091_6047"/>
<evidence type="ECO:0000256" key="1">
    <source>
        <dbReference type="SAM" id="MobiDB-lite"/>
    </source>
</evidence>
<keyword evidence="2" id="KW-0472">Membrane</keyword>
<dbReference type="EMBL" id="LT840184">
    <property type="protein sequence ID" value="SMF92837.1"/>
    <property type="molecule type" value="Genomic_DNA"/>
</dbReference>
<dbReference type="RefSeq" id="WP_208916874.1">
    <property type="nucleotide sequence ID" value="NZ_LT840184.1"/>
</dbReference>
<evidence type="ECO:0000256" key="2">
    <source>
        <dbReference type="SAM" id="Phobius"/>
    </source>
</evidence>
<dbReference type="PANTHER" id="PTHR34978">
    <property type="entry name" value="POSSIBLE SENSOR-TRANSDUCER PROTEIN BLAR"/>
    <property type="match status" value="1"/>
</dbReference>
<dbReference type="AlphaFoldDB" id="A0A1X7HTN0"/>
<dbReference type="Pfam" id="PF05569">
    <property type="entry name" value="Peptidase_M56"/>
    <property type="match status" value="1"/>
</dbReference>
<feature type="transmembrane region" description="Helical" evidence="2">
    <location>
        <begin position="258"/>
        <end position="277"/>
    </location>
</feature>
<sequence length="619" mass="69884">MGPTLHTSLLSFFGWVIRGSFMAGILALLVLALQFLLKNKLEARWKYLIWLPVAIRLLLPWAPESSLSLYNVLSLEAIAPGIHQKTQDPLVWKEAMRASEDAIDGERSPNPETSGTSEIPALSHESGTVQERGFWWNKIKQLGFTNGLMLVWLAGVLFLAAKTVYDHLRLKQALRAGRSIETPFLSAVFQETKQLLGINSKVRFVASERIPGPAVVGFREPAVVISPRLLVTLRKEQLQYILAHEFAHIQRRDVAVNWMIHIILILHWFNPLIWLAARKARQAQEMACDACVLDRMSPQQNRAYGQTIIHVLEHFSGSHHQPGLAGLSATHKEMKRRLIMIKQFNKKSYRLSILGLGMILALGSVTLVNAKESNAASIPQKASVQAEQDSKAAEATQDQQQPEKKKIQLDQTVAAKLQKVLKQVAGKEVKLQDVGEFSYDAVDTEFAEVESVDGQYGISFDTKDVKYITVSEKLPLDKISKKDQEMALQELKKLYPNITYAFDKEVIMYRHYDDKNAKLSDRVTYALTGKNFTVQLSNDFSQNKTDLRASKIVMEFDDANEIESQVPKTVLNQDANFKGATLREVKWDNQSNNYRFVNHHTTKKGTLVEETVIRPTLAN</sequence>
<accession>A0A1X7HTN0</accession>
<dbReference type="PANTHER" id="PTHR34978:SF3">
    <property type="entry name" value="SLR0241 PROTEIN"/>
    <property type="match status" value="1"/>
</dbReference>
<keyword evidence="2" id="KW-1133">Transmembrane helix</keyword>